<dbReference type="PANTHER" id="PTHR43836:SF2">
    <property type="entry name" value="CATECHOL O-METHYLTRANSFERASE 1-RELATED"/>
    <property type="match status" value="1"/>
</dbReference>
<dbReference type="RefSeq" id="XP_001385950.2">
    <property type="nucleotide sequence ID" value="XM_001385913.1"/>
</dbReference>
<name>A3LY58_PICST</name>
<dbReference type="PANTHER" id="PTHR43836">
    <property type="entry name" value="CATECHOL O-METHYLTRANSFERASE 1-RELATED"/>
    <property type="match status" value="1"/>
</dbReference>
<keyword evidence="8" id="KW-1185">Reference proteome</keyword>
<evidence type="ECO:0000313" key="7">
    <source>
        <dbReference type="EMBL" id="ABN67921.2"/>
    </source>
</evidence>
<dbReference type="HOGENOM" id="CLU_050461_0_0_1"/>
<dbReference type="InParanoid" id="A3LY58"/>
<dbReference type="Proteomes" id="UP000002258">
    <property type="component" value="Chromosome 6"/>
</dbReference>
<organism evidence="7 8">
    <name type="scientific">Scheffersomyces stipitis (strain ATCC 58785 / CBS 6054 / NBRC 10063 / NRRL Y-11545)</name>
    <name type="common">Yeast</name>
    <name type="synonym">Pichia stipitis</name>
    <dbReference type="NCBI Taxonomy" id="322104"/>
    <lineage>
        <taxon>Eukaryota</taxon>
        <taxon>Fungi</taxon>
        <taxon>Dikarya</taxon>
        <taxon>Ascomycota</taxon>
        <taxon>Saccharomycotina</taxon>
        <taxon>Pichiomycetes</taxon>
        <taxon>Debaryomycetaceae</taxon>
        <taxon>Scheffersomyces</taxon>
    </lineage>
</organism>
<keyword evidence="5" id="KW-0128">Catecholamine metabolism</keyword>
<evidence type="ECO:0000256" key="6">
    <source>
        <dbReference type="ARBA" id="ARBA00023453"/>
    </source>
</evidence>
<comment type="similarity">
    <text evidence="6">Belongs to the class I-like SAM-binding methyltransferase superfamily. Cation-dependent O-methyltransferase family.</text>
</comment>
<evidence type="ECO:0000313" key="8">
    <source>
        <dbReference type="Proteomes" id="UP000002258"/>
    </source>
</evidence>
<evidence type="ECO:0000256" key="2">
    <source>
        <dbReference type="ARBA" id="ARBA00022603"/>
    </source>
</evidence>
<dbReference type="OrthoDB" id="186626at2759"/>
<dbReference type="Pfam" id="PF01596">
    <property type="entry name" value="Methyltransf_3"/>
    <property type="match status" value="1"/>
</dbReference>
<evidence type="ECO:0000256" key="5">
    <source>
        <dbReference type="ARBA" id="ARBA00022939"/>
    </source>
</evidence>
<dbReference type="GO" id="GO:0032259">
    <property type="term" value="P:methylation"/>
    <property type="evidence" value="ECO:0007669"/>
    <property type="project" value="UniProtKB-KW"/>
</dbReference>
<dbReference type="GeneID" id="4839808"/>
<dbReference type="OMA" id="SWMPILG"/>
<protein>
    <recommendedName>
        <fullName evidence="1">catechol O-methyltransferase</fullName>
        <ecNumber evidence="1">2.1.1.6</ecNumber>
    </recommendedName>
</protein>
<accession>A3LY58</accession>
<dbReference type="KEGG" id="pic:PICST_36800"/>
<dbReference type="PROSITE" id="PS51682">
    <property type="entry name" value="SAM_OMT_I"/>
    <property type="match status" value="1"/>
</dbReference>
<sequence>MPEKEQKVLQHILSLPEDRLKQIRGKPQEVLKLIDDFSENVESLMNIGPYKGKLIVDKIKEKKPKIMVELGGYVGYSAILFGSSLPDDPSSHYYSLELNEEFANISRQLIDLAGLSHRVSIIVGKASSSLVEMVDHFEEGNKGYFSFDFIFIDHWKDMYVPDLRVLESLTLISPGTIIVADNIYYPGAPDYVKYIQGSPEERRDHNYTVTNVAAPEFQGRWNILYKSETIPVKNPKSGTEDAIEVTECVEYLNG</sequence>
<dbReference type="GO" id="GO:0008171">
    <property type="term" value="F:O-methyltransferase activity"/>
    <property type="evidence" value="ECO:0007669"/>
    <property type="project" value="InterPro"/>
</dbReference>
<keyword evidence="2 7" id="KW-0489">Methyltransferase</keyword>
<dbReference type="SUPFAM" id="SSF53335">
    <property type="entry name" value="S-adenosyl-L-methionine-dependent methyltransferases"/>
    <property type="match status" value="1"/>
</dbReference>
<dbReference type="EC" id="2.1.1.6" evidence="1"/>
<keyword evidence="4" id="KW-0949">S-adenosyl-L-methionine</keyword>
<dbReference type="STRING" id="322104.A3LY58"/>
<keyword evidence="3 7" id="KW-0808">Transferase</keyword>
<dbReference type="GO" id="GO:0006584">
    <property type="term" value="P:catecholamine metabolic process"/>
    <property type="evidence" value="ECO:0007669"/>
    <property type="project" value="UniProtKB-KW"/>
</dbReference>
<dbReference type="InterPro" id="IPR002935">
    <property type="entry name" value="SAM_O-MeTrfase"/>
</dbReference>
<dbReference type="FunFam" id="3.40.50.150:FF:000054">
    <property type="entry name" value="Catechol O-methyltransferase"/>
    <property type="match status" value="1"/>
</dbReference>
<reference evidence="7 8" key="1">
    <citation type="journal article" date="2007" name="Nat. Biotechnol.">
        <title>Genome sequence of the lignocellulose-bioconverting and xylose-fermenting yeast Pichia stipitis.</title>
        <authorList>
            <person name="Jeffries T.W."/>
            <person name="Grigoriev I.V."/>
            <person name="Grimwood J."/>
            <person name="Laplaza J.M."/>
            <person name="Aerts A."/>
            <person name="Salamov A."/>
            <person name="Schmutz J."/>
            <person name="Lindquist E."/>
            <person name="Dehal P."/>
            <person name="Shapiro H."/>
            <person name="Jin Y.S."/>
            <person name="Passoth V."/>
            <person name="Richardson P.M."/>
        </authorList>
    </citation>
    <scope>NUCLEOTIDE SEQUENCE [LARGE SCALE GENOMIC DNA]</scope>
    <source>
        <strain evidence="8">ATCC 58785 / CBS 6054 / NBRC 10063 / NRRL Y-11545</strain>
    </source>
</reference>
<evidence type="ECO:0000256" key="3">
    <source>
        <dbReference type="ARBA" id="ARBA00022679"/>
    </source>
</evidence>
<dbReference type="AlphaFoldDB" id="A3LY58"/>
<evidence type="ECO:0000256" key="1">
    <source>
        <dbReference type="ARBA" id="ARBA00012880"/>
    </source>
</evidence>
<proteinExistence type="inferred from homology"/>
<dbReference type="eggNOG" id="KOG1663">
    <property type="taxonomic scope" value="Eukaryota"/>
</dbReference>
<gene>
    <name evidence="7" type="primary">COM1</name>
    <name evidence="7" type="ORF">PICST_36800</name>
</gene>
<dbReference type="Gene3D" id="3.40.50.150">
    <property type="entry name" value="Vaccinia Virus protein VP39"/>
    <property type="match status" value="1"/>
</dbReference>
<dbReference type="EMBL" id="CP000500">
    <property type="protein sequence ID" value="ABN67921.2"/>
    <property type="molecule type" value="Genomic_DNA"/>
</dbReference>
<evidence type="ECO:0000256" key="4">
    <source>
        <dbReference type="ARBA" id="ARBA00022691"/>
    </source>
</evidence>
<dbReference type="InterPro" id="IPR029063">
    <property type="entry name" value="SAM-dependent_MTases_sf"/>
</dbReference>